<comment type="similarity">
    <text evidence="1">Belongs to the DegT/DnrJ/EryC1 family.</text>
</comment>
<dbReference type="GO" id="GO:0030170">
    <property type="term" value="F:pyridoxal phosphate binding"/>
    <property type="evidence" value="ECO:0007669"/>
    <property type="project" value="TreeGrafter"/>
</dbReference>
<comment type="caution">
    <text evidence="2">The sequence shown here is derived from an EMBL/GenBank/DDBJ whole genome shotgun (WGS) entry which is preliminary data.</text>
</comment>
<dbReference type="InterPro" id="IPR000653">
    <property type="entry name" value="DegT/StrS_aminotransferase"/>
</dbReference>
<dbReference type="InterPro" id="IPR015421">
    <property type="entry name" value="PyrdxlP-dep_Trfase_major"/>
</dbReference>
<evidence type="ECO:0000256" key="1">
    <source>
        <dbReference type="RuleBase" id="RU004508"/>
    </source>
</evidence>
<dbReference type="AlphaFoldDB" id="A0A1F6CIA9"/>
<accession>A0A1F6CIA9</accession>
<keyword evidence="1" id="KW-0663">Pyridoxal phosphate</keyword>
<dbReference type="InterPro" id="IPR015424">
    <property type="entry name" value="PyrdxlP-dep_Trfase"/>
</dbReference>
<evidence type="ECO:0008006" key="4">
    <source>
        <dbReference type="Google" id="ProtNLM"/>
    </source>
</evidence>
<dbReference type="Gene3D" id="3.40.640.10">
    <property type="entry name" value="Type I PLP-dependent aspartate aminotransferase-like (Major domain)"/>
    <property type="match status" value="1"/>
</dbReference>
<dbReference type="InterPro" id="IPR015422">
    <property type="entry name" value="PyrdxlP-dep_Trfase_small"/>
</dbReference>
<dbReference type="PANTHER" id="PTHR30244">
    <property type="entry name" value="TRANSAMINASE"/>
    <property type="match status" value="1"/>
</dbReference>
<evidence type="ECO:0000313" key="2">
    <source>
        <dbReference type="EMBL" id="OGG48976.1"/>
    </source>
</evidence>
<dbReference type="GO" id="GO:0008483">
    <property type="term" value="F:transaminase activity"/>
    <property type="evidence" value="ECO:0007669"/>
    <property type="project" value="TreeGrafter"/>
</dbReference>
<dbReference type="Pfam" id="PF01041">
    <property type="entry name" value="DegT_DnrJ_EryC1"/>
    <property type="match status" value="1"/>
</dbReference>
<dbReference type="Proteomes" id="UP000178606">
    <property type="component" value="Unassembled WGS sequence"/>
</dbReference>
<dbReference type="SUPFAM" id="SSF53383">
    <property type="entry name" value="PLP-dependent transferases"/>
    <property type="match status" value="1"/>
</dbReference>
<name>A0A1F6CIA9_HANXR</name>
<gene>
    <name evidence="2" type="ORF">A3F84_08210</name>
</gene>
<dbReference type="PANTHER" id="PTHR30244:SF34">
    <property type="entry name" value="DTDP-4-AMINO-4,6-DIDEOXYGALACTOSE TRANSAMINASE"/>
    <property type="match status" value="1"/>
</dbReference>
<organism evidence="2 3">
    <name type="scientific">Handelsmanbacteria sp. (strain RIFCSPLOWO2_12_FULL_64_10)</name>
    <dbReference type="NCBI Taxonomy" id="1817868"/>
    <lineage>
        <taxon>Bacteria</taxon>
        <taxon>Candidatus Handelsmaniibacteriota</taxon>
    </lineage>
</organism>
<dbReference type="CDD" id="cd00616">
    <property type="entry name" value="AHBA_syn"/>
    <property type="match status" value="1"/>
</dbReference>
<dbReference type="Gene3D" id="3.90.1150.10">
    <property type="entry name" value="Aspartate Aminotransferase, domain 1"/>
    <property type="match status" value="1"/>
</dbReference>
<sequence>MEESVNERDRQRLALEGGMRAVSRIEGRGRPKIGVEEFMSVAERFGFSPATLEKVRRAVSEEEMGAGPFLANYYAKLPETKVQAFERAARELFGVRHAIGVSSGTAALHAAFVAAGVGPGTEVICPAIGFFATAATVVLAKGIPVFCDVDESLGMDPSRIESLITPRTVAVAPTHVMGGVCDMGPILEVARRRGLKVVEDCAQSCGGRYRGQWVGTLGDLGCFSISAYKVVGGGEGGLILTNDERIYERANGLAECGGLWRPSRFAPPRYEGELFCGTNYRMSELEAAVDAVQLRKMPDTVGRFRAVKRRILGRLRTYREVRPQRLNDPDGEVGYVLRFYPETFDLGERIVEALRAEGIGCGTRGRNAPPDWHIYHSMFAVVQKSGATPDGCPFTCPIYRERGGDAHYARGDCPVADDLFDRMITVGLNQWYTEEDCRNIADGINKVLSAYCTEDPGATPWV</sequence>
<dbReference type="EMBL" id="MFKF01000241">
    <property type="protein sequence ID" value="OGG48976.1"/>
    <property type="molecule type" value="Genomic_DNA"/>
</dbReference>
<evidence type="ECO:0000313" key="3">
    <source>
        <dbReference type="Proteomes" id="UP000178606"/>
    </source>
</evidence>
<protein>
    <recommendedName>
        <fullName evidence="4">Glutamine--scyllo-inositol aminotransferase</fullName>
    </recommendedName>
</protein>
<reference evidence="2 3" key="1">
    <citation type="journal article" date="2016" name="Nat. Commun.">
        <title>Thousands of microbial genomes shed light on interconnected biogeochemical processes in an aquifer system.</title>
        <authorList>
            <person name="Anantharaman K."/>
            <person name="Brown C.T."/>
            <person name="Hug L.A."/>
            <person name="Sharon I."/>
            <person name="Castelle C.J."/>
            <person name="Probst A.J."/>
            <person name="Thomas B.C."/>
            <person name="Singh A."/>
            <person name="Wilkins M.J."/>
            <person name="Karaoz U."/>
            <person name="Brodie E.L."/>
            <person name="Williams K.H."/>
            <person name="Hubbard S.S."/>
            <person name="Banfield J.F."/>
        </authorList>
    </citation>
    <scope>NUCLEOTIDE SEQUENCE [LARGE SCALE GENOMIC DNA]</scope>
    <source>
        <strain evidence="3">RIFCSPLOWO2_12_FULL_64_10</strain>
    </source>
</reference>
<dbReference type="GO" id="GO:0000271">
    <property type="term" value="P:polysaccharide biosynthetic process"/>
    <property type="evidence" value="ECO:0007669"/>
    <property type="project" value="TreeGrafter"/>
</dbReference>
<proteinExistence type="inferred from homology"/>